<proteinExistence type="predicted"/>
<comment type="subcellular location">
    <subcellularLocation>
        <location evidence="1">Membrane</location>
        <topology evidence="1">Multi-pass membrane protein</topology>
    </subcellularLocation>
</comment>
<feature type="transmembrane region" description="Helical" evidence="7">
    <location>
        <begin position="29"/>
        <end position="51"/>
    </location>
</feature>
<keyword evidence="2" id="KW-0813">Transport</keyword>
<feature type="transmembrane region" description="Helical" evidence="7">
    <location>
        <begin position="167"/>
        <end position="184"/>
    </location>
</feature>
<evidence type="ECO:0000256" key="2">
    <source>
        <dbReference type="ARBA" id="ARBA00022448"/>
    </source>
</evidence>
<evidence type="ECO:0000256" key="4">
    <source>
        <dbReference type="ARBA" id="ARBA00022847"/>
    </source>
</evidence>
<feature type="transmembrane region" description="Helical" evidence="7">
    <location>
        <begin position="140"/>
        <end position="160"/>
    </location>
</feature>
<feature type="transmembrane region" description="Helical" evidence="7">
    <location>
        <begin position="343"/>
        <end position="361"/>
    </location>
</feature>
<keyword evidence="3 7" id="KW-0812">Transmembrane</keyword>
<dbReference type="InterPro" id="IPR001046">
    <property type="entry name" value="NRAMP_fam"/>
</dbReference>
<dbReference type="NCBIfam" id="NF037982">
    <property type="entry name" value="Nramp_1"/>
    <property type="match status" value="1"/>
</dbReference>
<sequence length="429" mass="46535">MSAVNKVQIASDAENNKNLDGILHRLKHLFSAIGPGLLMAAAAIGASHLVASTRAGAEFGWQLAWVILAVNLLKYPFFAAGARYTAATGESLLHGYQRQGRGYLLLFTCLNTIAAVASTAGVAMLTAAMLTLFVPLSIDLLALIVLLSSLALLIFGHYALLDKLTKVIMLCLTTTTLIAVALAFNAPPIVNPDFISQSPWQWSYIGFLVAMMGWMPAPIEVSAWNSLWLLEKKKTVQVTKQQAIFDFNFGYLTTAILAIVFLALGALVMHGSGEHFSASGVQFSSQLINLYSQVLGSEARYLIGIVALLCIFSTTVTVIDGYSRTLNMGWHLLGNKQASEKSLVLVMLGVSAIGLAIILFFKGTLLPLLEFVMILAFMTTVIFAWLNYRLMTSSTLAESDRYGWKMKCLSMVGMTYLIGFALLYSLSIG</sequence>
<gene>
    <name evidence="8" type="ORF">FM038_019165</name>
</gene>
<evidence type="ECO:0000256" key="6">
    <source>
        <dbReference type="ARBA" id="ARBA00023136"/>
    </source>
</evidence>
<evidence type="ECO:0000313" key="8">
    <source>
        <dbReference type="EMBL" id="QXP44902.1"/>
    </source>
</evidence>
<evidence type="ECO:0000256" key="5">
    <source>
        <dbReference type="ARBA" id="ARBA00022989"/>
    </source>
</evidence>
<feature type="transmembrane region" description="Helical" evidence="7">
    <location>
        <begin position="204"/>
        <end position="228"/>
    </location>
</feature>
<evidence type="ECO:0000256" key="1">
    <source>
        <dbReference type="ARBA" id="ARBA00004141"/>
    </source>
</evidence>
<keyword evidence="5 7" id="KW-1133">Transmembrane helix</keyword>
<organism evidence="8 9">
    <name type="scientific">Shewanella eurypsychrophilus</name>
    <dbReference type="NCBI Taxonomy" id="2593656"/>
    <lineage>
        <taxon>Bacteria</taxon>
        <taxon>Pseudomonadati</taxon>
        <taxon>Pseudomonadota</taxon>
        <taxon>Gammaproteobacteria</taxon>
        <taxon>Alteromonadales</taxon>
        <taxon>Shewanellaceae</taxon>
        <taxon>Shewanella</taxon>
    </lineage>
</organism>
<protein>
    <submittedName>
        <fullName evidence="8">Nramp family divalent metal transporter</fullName>
    </submittedName>
</protein>
<feature type="transmembrane region" description="Helical" evidence="7">
    <location>
        <begin position="103"/>
        <end position="134"/>
    </location>
</feature>
<keyword evidence="9" id="KW-1185">Reference proteome</keyword>
<evidence type="ECO:0000256" key="7">
    <source>
        <dbReference type="SAM" id="Phobius"/>
    </source>
</evidence>
<dbReference type="EMBL" id="CP045503">
    <property type="protein sequence ID" value="QXP44902.1"/>
    <property type="molecule type" value="Genomic_DNA"/>
</dbReference>
<keyword evidence="4" id="KW-0769">Symport</keyword>
<dbReference type="PANTHER" id="PTHR11706:SF33">
    <property type="entry name" value="NATURAL RESISTANCE-ASSOCIATED MACROPHAGE PROTEIN 2"/>
    <property type="match status" value="1"/>
</dbReference>
<keyword evidence="6 7" id="KW-0472">Membrane</keyword>
<feature type="transmembrane region" description="Helical" evidence="7">
    <location>
        <begin position="63"/>
        <end position="82"/>
    </location>
</feature>
<evidence type="ECO:0000256" key="3">
    <source>
        <dbReference type="ARBA" id="ARBA00022692"/>
    </source>
</evidence>
<dbReference type="Proteomes" id="UP000316416">
    <property type="component" value="Chromosome"/>
</dbReference>
<evidence type="ECO:0000313" key="9">
    <source>
        <dbReference type="Proteomes" id="UP000316416"/>
    </source>
</evidence>
<reference evidence="8" key="1">
    <citation type="submission" date="2021-07" db="EMBL/GenBank/DDBJ databases">
        <title>Shewanella sp. YLB-07 whole genome sequence.</title>
        <authorList>
            <person name="Yu L."/>
        </authorList>
    </citation>
    <scope>NUCLEOTIDE SEQUENCE</scope>
    <source>
        <strain evidence="8">YLB-08</strain>
    </source>
</reference>
<feature type="transmembrane region" description="Helical" evidence="7">
    <location>
        <begin position="249"/>
        <end position="269"/>
    </location>
</feature>
<dbReference type="PANTHER" id="PTHR11706">
    <property type="entry name" value="SOLUTE CARRIER PROTEIN FAMILY 11 MEMBER"/>
    <property type="match status" value="1"/>
</dbReference>
<feature type="transmembrane region" description="Helical" evidence="7">
    <location>
        <begin position="301"/>
        <end position="322"/>
    </location>
</feature>
<feature type="transmembrane region" description="Helical" evidence="7">
    <location>
        <begin position="367"/>
        <end position="388"/>
    </location>
</feature>
<feature type="transmembrane region" description="Helical" evidence="7">
    <location>
        <begin position="408"/>
        <end position="426"/>
    </location>
</feature>
<accession>A0ABX8S2T9</accession>
<name>A0ABX8S2T9_9GAMM</name>